<keyword evidence="2" id="KW-0808">Transferase</keyword>
<evidence type="ECO:0000313" key="6">
    <source>
        <dbReference type="Proteomes" id="UP000784880"/>
    </source>
</evidence>
<dbReference type="EC" id="2.1.1.63" evidence="2"/>
<keyword evidence="6" id="KW-1185">Reference proteome</keyword>
<proteinExistence type="inferred from homology"/>
<dbReference type="InterPro" id="IPR014048">
    <property type="entry name" value="MethylDNA_cys_MeTrfase_DNA-bd"/>
</dbReference>
<reference evidence="5 6" key="1">
    <citation type="submission" date="2021-06" db="EMBL/GenBank/DDBJ databases">
        <title>Bacillus sp. RD4P76, an endophyte from a halophyte.</title>
        <authorList>
            <person name="Sun J.-Q."/>
        </authorList>
    </citation>
    <scope>NUCLEOTIDE SEQUENCE [LARGE SCALE GENOMIC DNA]</scope>
    <source>
        <strain evidence="5 6">CGMCC 1.15917</strain>
    </source>
</reference>
<comment type="catalytic activity">
    <reaction evidence="2">
        <text>a 4-O-methyl-thymidine in DNA + L-cysteinyl-[protein] = a thymidine in DNA + S-methyl-L-cysteinyl-[protein]</text>
        <dbReference type="Rhea" id="RHEA:53428"/>
        <dbReference type="Rhea" id="RHEA-COMP:10131"/>
        <dbReference type="Rhea" id="RHEA-COMP:10132"/>
        <dbReference type="Rhea" id="RHEA-COMP:13555"/>
        <dbReference type="Rhea" id="RHEA-COMP:13556"/>
        <dbReference type="ChEBI" id="CHEBI:29950"/>
        <dbReference type="ChEBI" id="CHEBI:82612"/>
        <dbReference type="ChEBI" id="CHEBI:137386"/>
        <dbReference type="ChEBI" id="CHEBI:137387"/>
        <dbReference type="EC" id="2.1.1.63"/>
    </reaction>
</comment>
<comment type="miscellaneous">
    <text evidence="2">This enzyme catalyzes only one turnover and therefore is not strictly catalytic. According to one definition, an enzyme is a biocatalyst that acts repeatedly and over many reaction cycles.</text>
</comment>
<dbReference type="Pfam" id="PF02870">
    <property type="entry name" value="Methyltransf_1N"/>
    <property type="match status" value="1"/>
</dbReference>
<evidence type="ECO:0000259" key="4">
    <source>
        <dbReference type="Pfam" id="PF02870"/>
    </source>
</evidence>
<feature type="domain" description="Methylated-DNA-[protein]-cysteine S-methyltransferase DNA binding" evidence="3">
    <location>
        <begin position="91"/>
        <end position="171"/>
    </location>
</feature>
<evidence type="ECO:0000259" key="3">
    <source>
        <dbReference type="Pfam" id="PF01035"/>
    </source>
</evidence>
<gene>
    <name evidence="5" type="ORF">KS419_18375</name>
</gene>
<sequence length="176" mass="19630">MSKRPFIYFSEMNSPIGMLTVGKSDKGVCFIEFGSIKECLSSIETRLKKRLMNVILSEDKEKVMPALNQLDEYFQGKRTSFDLSLDLIGTKFQTLVWQKVKDIPYGETKSYKEIAFEIGAPKAVRAIGGANNQNPIPIIIPCHRVIGSNGSMVGYGGGLEKKEHLLRLEGAIRKIS</sequence>
<evidence type="ECO:0000256" key="1">
    <source>
        <dbReference type="ARBA" id="ARBA00022490"/>
    </source>
</evidence>
<evidence type="ECO:0000313" key="5">
    <source>
        <dbReference type="EMBL" id="MBU9713699.1"/>
    </source>
</evidence>
<dbReference type="InterPro" id="IPR001497">
    <property type="entry name" value="MethylDNA_cys_MeTrfase_AS"/>
</dbReference>
<dbReference type="PANTHER" id="PTHR10815">
    <property type="entry name" value="METHYLATED-DNA--PROTEIN-CYSTEINE METHYLTRANSFERASE"/>
    <property type="match status" value="1"/>
</dbReference>
<name>A0ABS6JJ47_9BACI</name>
<dbReference type="PROSITE" id="PS00374">
    <property type="entry name" value="MGMT"/>
    <property type="match status" value="1"/>
</dbReference>
<evidence type="ECO:0000256" key="2">
    <source>
        <dbReference type="HAMAP-Rule" id="MF_00772"/>
    </source>
</evidence>
<comment type="function">
    <text evidence="2">Involved in the cellular defense against the biological effects of O6-methylguanine (O6-MeG) and O4-methylthymine (O4-MeT) in DNA. Repairs the methylated nucleobase in DNA by stoichiometrically transferring the methyl group to a cysteine residue in the enzyme. This is a suicide reaction: the enzyme is irreversibly inactivated.</text>
</comment>
<comment type="similarity">
    <text evidence="2">Belongs to the MGMT family.</text>
</comment>
<accession>A0ABS6JJ47</accession>
<organism evidence="5 6">
    <name type="scientific">Evansella tamaricis</name>
    <dbReference type="NCBI Taxonomy" id="2069301"/>
    <lineage>
        <taxon>Bacteria</taxon>
        <taxon>Bacillati</taxon>
        <taxon>Bacillota</taxon>
        <taxon>Bacilli</taxon>
        <taxon>Bacillales</taxon>
        <taxon>Bacillaceae</taxon>
        <taxon>Evansella</taxon>
    </lineage>
</organism>
<dbReference type="CDD" id="cd06445">
    <property type="entry name" value="ATase"/>
    <property type="match status" value="1"/>
</dbReference>
<keyword evidence="1 2" id="KW-0963">Cytoplasm</keyword>
<dbReference type="NCBIfam" id="TIGR00589">
    <property type="entry name" value="ogt"/>
    <property type="match status" value="1"/>
</dbReference>
<comment type="caution">
    <text evidence="5">The sequence shown here is derived from an EMBL/GenBank/DDBJ whole genome shotgun (WGS) entry which is preliminary data.</text>
</comment>
<dbReference type="HAMAP" id="MF_00772">
    <property type="entry name" value="OGT"/>
    <property type="match status" value="1"/>
</dbReference>
<keyword evidence="2" id="KW-0227">DNA damage</keyword>
<dbReference type="Pfam" id="PF01035">
    <property type="entry name" value="DNA_binding_1"/>
    <property type="match status" value="1"/>
</dbReference>
<dbReference type="RefSeq" id="WP_217067850.1">
    <property type="nucleotide sequence ID" value="NZ_JAHQCS010000148.1"/>
</dbReference>
<feature type="domain" description="Methylguanine DNA methyltransferase ribonuclease-like" evidence="4">
    <location>
        <begin position="7"/>
        <end position="87"/>
    </location>
</feature>
<comment type="subcellular location">
    <subcellularLocation>
        <location evidence="2">Cytoplasm</location>
    </subcellularLocation>
</comment>
<dbReference type="EMBL" id="JAHQCS010000148">
    <property type="protein sequence ID" value="MBU9713699.1"/>
    <property type="molecule type" value="Genomic_DNA"/>
</dbReference>
<dbReference type="InterPro" id="IPR023546">
    <property type="entry name" value="MGMT"/>
</dbReference>
<keyword evidence="2" id="KW-0234">DNA repair</keyword>
<protein>
    <recommendedName>
        <fullName evidence="2">Methylated-DNA--protein-cysteine methyltransferase</fullName>
        <ecNumber evidence="2">2.1.1.63</ecNumber>
    </recommendedName>
    <alternativeName>
        <fullName evidence="2">6-O-methylguanine-DNA methyltransferase</fullName>
        <shortName evidence="2">MGMT</shortName>
    </alternativeName>
    <alternativeName>
        <fullName evidence="2">O-6-methylguanine-DNA-alkyltransferase</fullName>
    </alternativeName>
</protein>
<keyword evidence="2" id="KW-0489">Methyltransferase</keyword>
<feature type="active site" description="Nucleophile; methyl group acceptor" evidence="2">
    <location>
        <position position="142"/>
    </location>
</feature>
<dbReference type="Proteomes" id="UP000784880">
    <property type="component" value="Unassembled WGS sequence"/>
</dbReference>
<dbReference type="InterPro" id="IPR008332">
    <property type="entry name" value="MethylG_MeTrfase_N"/>
</dbReference>
<dbReference type="PANTHER" id="PTHR10815:SF5">
    <property type="entry name" value="METHYLATED-DNA--PROTEIN-CYSTEINE METHYLTRANSFERASE"/>
    <property type="match status" value="1"/>
</dbReference>
<comment type="catalytic activity">
    <reaction evidence="2">
        <text>a 6-O-methyl-2'-deoxyguanosine in DNA + L-cysteinyl-[protein] = S-methyl-L-cysteinyl-[protein] + a 2'-deoxyguanosine in DNA</text>
        <dbReference type="Rhea" id="RHEA:24000"/>
        <dbReference type="Rhea" id="RHEA-COMP:10131"/>
        <dbReference type="Rhea" id="RHEA-COMP:10132"/>
        <dbReference type="Rhea" id="RHEA-COMP:11367"/>
        <dbReference type="Rhea" id="RHEA-COMP:11368"/>
        <dbReference type="ChEBI" id="CHEBI:29950"/>
        <dbReference type="ChEBI" id="CHEBI:82612"/>
        <dbReference type="ChEBI" id="CHEBI:85445"/>
        <dbReference type="ChEBI" id="CHEBI:85448"/>
        <dbReference type="EC" id="2.1.1.63"/>
    </reaction>
</comment>